<dbReference type="GO" id="GO:0051213">
    <property type="term" value="F:dioxygenase activity"/>
    <property type="evidence" value="ECO:0007669"/>
    <property type="project" value="UniProtKB-KW"/>
</dbReference>
<reference evidence="12" key="1">
    <citation type="submission" date="2016-06" db="EMBL/GenBank/DDBJ databases">
        <title>Parallel loss of symbiosis genes in relatives of nitrogen-fixing non-legume Parasponia.</title>
        <authorList>
            <person name="Van Velzen R."/>
            <person name="Holmer R."/>
            <person name="Bu F."/>
            <person name="Rutten L."/>
            <person name="Van Zeijl A."/>
            <person name="Liu W."/>
            <person name="Santuari L."/>
            <person name="Cao Q."/>
            <person name="Sharma T."/>
            <person name="Shen D."/>
            <person name="Roswanjaya Y."/>
            <person name="Wardhani T."/>
            <person name="Kalhor M.S."/>
            <person name="Jansen J."/>
            <person name="Van den Hoogen J."/>
            <person name="Gungor B."/>
            <person name="Hartog M."/>
            <person name="Hontelez J."/>
            <person name="Verver J."/>
            <person name="Yang W.-C."/>
            <person name="Schijlen E."/>
            <person name="Repin R."/>
            <person name="Schilthuizen M."/>
            <person name="Schranz E."/>
            <person name="Heidstra R."/>
            <person name="Miyata K."/>
            <person name="Fedorova E."/>
            <person name="Kohlen W."/>
            <person name="Bisseling T."/>
            <person name="Smit S."/>
            <person name="Geurts R."/>
        </authorList>
    </citation>
    <scope>NUCLEOTIDE SEQUENCE [LARGE SCALE GENOMIC DNA]</scope>
    <source>
        <strain evidence="12">cv. WU1-14</strain>
    </source>
</reference>
<name>A0A2P5E058_PARAD</name>
<evidence type="ECO:0000256" key="6">
    <source>
        <dbReference type="ARBA" id="ARBA00023002"/>
    </source>
</evidence>
<keyword evidence="3 9" id="KW-0479">Metal-binding</keyword>
<dbReference type="OrthoDB" id="288590at2759"/>
<dbReference type="InterPro" id="IPR050295">
    <property type="entry name" value="Plant_2OG-oxidoreductases"/>
</dbReference>
<keyword evidence="7 9" id="KW-0408">Iron</keyword>
<evidence type="ECO:0000313" key="11">
    <source>
        <dbReference type="EMBL" id="PON78927.1"/>
    </source>
</evidence>
<comment type="similarity">
    <text evidence="2 9">Belongs to the iron/ascorbate-dependent oxidoreductase family.</text>
</comment>
<proteinExistence type="inferred from homology"/>
<dbReference type="GO" id="GO:0046872">
    <property type="term" value="F:metal ion binding"/>
    <property type="evidence" value="ECO:0007669"/>
    <property type="project" value="UniProtKB-KW"/>
</dbReference>
<organism evidence="11 12">
    <name type="scientific">Parasponia andersonii</name>
    <name type="common">Sponia andersonii</name>
    <dbReference type="NCBI Taxonomy" id="3476"/>
    <lineage>
        <taxon>Eukaryota</taxon>
        <taxon>Viridiplantae</taxon>
        <taxon>Streptophyta</taxon>
        <taxon>Embryophyta</taxon>
        <taxon>Tracheophyta</taxon>
        <taxon>Spermatophyta</taxon>
        <taxon>Magnoliopsida</taxon>
        <taxon>eudicotyledons</taxon>
        <taxon>Gunneridae</taxon>
        <taxon>Pentapetalae</taxon>
        <taxon>rosids</taxon>
        <taxon>fabids</taxon>
        <taxon>Rosales</taxon>
        <taxon>Cannabaceae</taxon>
        <taxon>Parasponia</taxon>
    </lineage>
</organism>
<accession>A0A2P5E058</accession>
<dbReference type="Proteomes" id="UP000237105">
    <property type="component" value="Unassembled WGS sequence"/>
</dbReference>
<dbReference type="GO" id="GO:0031418">
    <property type="term" value="F:L-ascorbic acid binding"/>
    <property type="evidence" value="ECO:0007669"/>
    <property type="project" value="UniProtKB-KW"/>
</dbReference>
<protein>
    <submittedName>
        <fullName evidence="11">Oxoglutarate/iron-dependent dioxygenase</fullName>
    </submittedName>
</protein>
<dbReference type="Pfam" id="PF03171">
    <property type="entry name" value="2OG-FeII_Oxy"/>
    <property type="match status" value="1"/>
</dbReference>
<gene>
    <name evidence="11" type="ORF">PanWU01x14_014280</name>
</gene>
<evidence type="ECO:0000256" key="9">
    <source>
        <dbReference type="RuleBase" id="RU003682"/>
    </source>
</evidence>
<dbReference type="InterPro" id="IPR027443">
    <property type="entry name" value="IPNS-like_sf"/>
</dbReference>
<dbReference type="Gene3D" id="2.60.120.330">
    <property type="entry name" value="B-lactam Antibiotic, Isopenicillin N Synthase, Chain"/>
    <property type="match status" value="1"/>
</dbReference>
<keyword evidence="4" id="KW-0847">Vitamin C</keyword>
<evidence type="ECO:0000256" key="2">
    <source>
        <dbReference type="ARBA" id="ARBA00008056"/>
    </source>
</evidence>
<comment type="catalytic activity">
    <reaction evidence="8">
        <text>salicylate + NADH + O2 + H(+) = 2,3-dihydroxybenzoate + NAD(+) + H2O</text>
        <dbReference type="Rhea" id="RHEA:51792"/>
        <dbReference type="ChEBI" id="CHEBI:15377"/>
        <dbReference type="ChEBI" id="CHEBI:15378"/>
        <dbReference type="ChEBI" id="CHEBI:15379"/>
        <dbReference type="ChEBI" id="CHEBI:30762"/>
        <dbReference type="ChEBI" id="CHEBI:36654"/>
        <dbReference type="ChEBI" id="CHEBI:57540"/>
        <dbReference type="ChEBI" id="CHEBI:57945"/>
    </reaction>
</comment>
<dbReference type="InterPro" id="IPR005123">
    <property type="entry name" value="Oxoglu/Fe-dep_dioxygenase_dom"/>
</dbReference>
<keyword evidence="12" id="KW-1185">Reference proteome</keyword>
<evidence type="ECO:0000256" key="4">
    <source>
        <dbReference type="ARBA" id="ARBA00022896"/>
    </source>
</evidence>
<sequence length="352" mass="40303">MDSTKPLLLTDLVSGSKHVPSNYIRPEHDRPNLDEVEHYSLDGNSSSIPLIDLQGLHGPNHSDIINHIGHACQNYGFFRIKNHGIQEAVIDSMLRVAKEFFQLPEFERLRSYSDDPFKTTRLSTSFNPKAEAVSSWRDYLRLHCHPLEDYVDEWPANPASFREEAAEYCRNVRGLARRLLAAISESLGLERDYVDRALGQHGQHMAINYYPPCPQPELTYGLPGHADPNVITVLLQDDVAGLQVRRNGKWVAVDPMPYTFIVNIGDQIQVLSNERYKSVLHRAVVNSDKERISIPTFYCPSYDAIIGPAQKLLDEDEPAHYRSFTYGEYYEKFWNRGLQTQTCLDMFKTHIP</sequence>
<dbReference type="EMBL" id="JXTB01000006">
    <property type="protein sequence ID" value="PON78927.1"/>
    <property type="molecule type" value="Genomic_DNA"/>
</dbReference>
<keyword evidence="6 9" id="KW-0560">Oxidoreductase</keyword>
<evidence type="ECO:0000256" key="7">
    <source>
        <dbReference type="ARBA" id="ARBA00023004"/>
    </source>
</evidence>
<dbReference type="SUPFAM" id="SSF51197">
    <property type="entry name" value="Clavaminate synthase-like"/>
    <property type="match status" value="1"/>
</dbReference>
<dbReference type="InterPro" id="IPR044861">
    <property type="entry name" value="IPNS-like_FE2OG_OXY"/>
</dbReference>
<evidence type="ECO:0000256" key="1">
    <source>
        <dbReference type="ARBA" id="ARBA00001961"/>
    </source>
</evidence>
<dbReference type="FunFam" id="2.60.120.330:FF:000007">
    <property type="entry name" value="Protein DMR6-like oxygenase 2"/>
    <property type="match status" value="1"/>
</dbReference>
<dbReference type="InterPro" id="IPR026992">
    <property type="entry name" value="DIOX_N"/>
</dbReference>
<evidence type="ECO:0000313" key="12">
    <source>
        <dbReference type="Proteomes" id="UP000237105"/>
    </source>
</evidence>
<evidence type="ECO:0000256" key="3">
    <source>
        <dbReference type="ARBA" id="ARBA00022723"/>
    </source>
</evidence>
<dbReference type="AlphaFoldDB" id="A0A2P5E058"/>
<evidence type="ECO:0000256" key="5">
    <source>
        <dbReference type="ARBA" id="ARBA00022964"/>
    </source>
</evidence>
<comment type="caution">
    <text evidence="11">The sequence shown here is derived from an EMBL/GenBank/DDBJ whole genome shotgun (WGS) entry which is preliminary data.</text>
</comment>
<keyword evidence="5 11" id="KW-0223">Dioxygenase</keyword>
<dbReference type="GO" id="GO:0002229">
    <property type="term" value="P:defense response to oomycetes"/>
    <property type="evidence" value="ECO:0007669"/>
    <property type="project" value="UniProtKB-ARBA"/>
</dbReference>
<dbReference type="PROSITE" id="PS51471">
    <property type="entry name" value="FE2OG_OXY"/>
    <property type="match status" value="1"/>
</dbReference>
<evidence type="ECO:0000256" key="8">
    <source>
        <dbReference type="ARBA" id="ARBA00052233"/>
    </source>
</evidence>
<evidence type="ECO:0000259" key="10">
    <source>
        <dbReference type="PROSITE" id="PS51471"/>
    </source>
</evidence>
<feature type="domain" description="Fe2OG dioxygenase" evidence="10">
    <location>
        <begin position="201"/>
        <end position="300"/>
    </location>
</feature>
<dbReference type="Pfam" id="PF14226">
    <property type="entry name" value="DIOX_N"/>
    <property type="match status" value="1"/>
</dbReference>
<comment type="cofactor">
    <cofactor evidence="1">
        <name>L-ascorbate</name>
        <dbReference type="ChEBI" id="CHEBI:38290"/>
    </cofactor>
</comment>
<dbReference type="PANTHER" id="PTHR47991">
    <property type="entry name" value="OXOGLUTARATE/IRON-DEPENDENT DIOXYGENASE"/>
    <property type="match status" value="1"/>
</dbReference>